<dbReference type="SUPFAM" id="SSF55166">
    <property type="entry name" value="Hedgehog/DD-peptidase"/>
    <property type="match status" value="1"/>
</dbReference>
<proteinExistence type="predicted"/>
<dbReference type="InterPro" id="IPR058193">
    <property type="entry name" value="VanY/YodJ_core_dom"/>
</dbReference>
<accession>A0A9Q9CJF4</accession>
<dbReference type="EMBL" id="CP071250">
    <property type="protein sequence ID" value="UUF09650.1"/>
    <property type="molecule type" value="Genomic_DNA"/>
</dbReference>
<dbReference type="GO" id="GO:0008233">
    <property type="term" value="F:peptidase activity"/>
    <property type="evidence" value="ECO:0007669"/>
    <property type="project" value="InterPro"/>
</dbReference>
<evidence type="ECO:0000259" key="2">
    <source>
        <dbReference type="Pfam" id="PF02557"/>
    </source>
</evidence>
<feature type="coiled-coil region" evidence="1">
    <location>
        <begin position="33"/>
        <end position="67"/>
    </location>
</feature>
<dbReference type="Proteomes" id="UP001058072">
    <property type="component" value="Chromosome"/>
</dbReference>
<gene>
    <name evidence="3" type="ORF">J0J70_03055</name>
</gene>
<evidence type="ECO:0000313" key="3">
    <source>
        <dbReference type="EMBL" id="UUF09650.1"/>
    </source>
</evidence>
<sequence length="267" mass="30434">MTISGQSRQDSVGKQLYSQSFYQTNQAATVAHLDQLAKEKLLEEERLAEEKRQEERLAQQQAKLDLESSFYENVITVSNGDSKLVLVNKNYALDSSYAPSDLVLPNVLALGHEQNKTIYLREEASQHLEQLFSAAEQEAGLIFLARSGYRSYETQVSLYQRYVDQNGQEAADRFSARAGHSEHQTGLAIDVTADSVNGQLTTEFGKTAEGIWLKDNAHRFGYIIRYLEGRESETGYQYEPWHIRYVGVEAATEIYQNNWILEQYLNK</sequence>
<dbReference type="PANTHER" id="PTHR34385:SF1">
    <property type="entry name" value="PEPTIDOGLYCAN L-ALANYL-D-GLUTAMATE ENDOPEPTIDASE CWLK"/>
    <property type="match status" value="1"/>
</dbReference>
<evidence type="ECO:0000256" key="1">
    <source>
        <dbReference type="SAM" id="Coils"/>
    </source>
</evidence>
<keyword evidence="1" id="KW-0175">Coiled coil</keyword>
<dbReference type="Gene3D" id="3.30.1380.10">
    <property type="match status" value="1"/>
</dbReference>
<reference evidence="3" key="1">
    <citation type="submission" date="2021-03" db="EMBL/GenBank/DDBJ databases">
        <title>Comparative Genomics and Metabolomics in the genus Turicibacter.</title>
        <authorList>
            <person name="Maki J."/>
            <person name="Looft T."/>
        </authorList>
    </citation>
    <scope>NUCLEOTIDE SEQUENCE</scope>
    <source>
        <strain evidence="3">ISU324</strain>
    </source>
</reference>
<organism evidence="3 4">
    <name type="scientific">Turicibacter bilis</name>
    <dbReference type="NCBI Taxonomy" id="2735723"/>
    <lineage>
        <taxon>Bacteria</taxon>
        <taxon>Bacillati</taxon>
        <taxon>Bacillota</taxon>
        <taxon>Erysipelotrichia</taxon>
        <taxon>Erysipelotrichales</taxon>
        <taxon>Turicibacteraceae</taxon>
        <taxon>Turicibacter</taxon>
    </lineage>
</organism>
<dbReference type="InterPro" id="IPR009045">
    <property type="entry name" value="Zn_M74/Hedgehog-like"/>
</dbReference>
<dbReference type="Pfam" id="PF02557">
    <property type="entry name" value="VanY"/>
    <property type="match status" value="1"/>
</dbReference>
<dbReference type="AlphaFoldDB" id="A0A9Q9CJF4"/>
<dbReference type="CDD" id="cd14852">
    <property type="entry name" value="LD-carboxypeptidase"/>
    <property type="match status" value="1"/>
</dbReference>
<dbReference type="InterPro" id="IPR003709">
    <property type="entry name" value="VanY-like_core_dom"/>
</dbReference>
<dbReference type="PANTHER" id="PTHR34385">
    <property type="entry name" value="D-ALANYL-D-ALANINE CARBOXYPEPTIDASE"/>
    <property type="match status" value="1"/>
</dbReference>
<dbReference type="InterPro" id="IPR052179">
    <property type="entry name" value="DD-CPase-like"/>
</dbReference>
<protein>
    <submittedName>
        <fullName evidence="3">M15 family metallopeptidase</fullName>
    </submittedName>
</protein>
<name>A0A9Q9CJF4_9FIRM</name>
<evidence type="ECO:0000313" key="4">
    <source>
        <dbReference type="Proteomes" id="UP001058072"/>
    </source>
</evidence>
<feature type="domain" description="D-alanyl-D-alanine carboxypeptidase-like core" evidence="2">
    <location>
        <begin position="118"/>
        <end position="247"/>
    </location>
</feature>
<dbReference type="GO" id="GO:0006508">
    <property type="term" value="P:proteolysis"/>
    <property type="evidence" value="ECO:0007669"/>
    <property type="project" value="InterPro"/>
</dbReference>